<name>A0A1H2K3M2_9ACTN</name>
<dbReference type="InterPro" id="IPR004276">
    <property type="entry name" value="GlycoTrans_28_N"/>
</dbReference>
<dbReference type="InterPro" id="IPR050426">
    <property type="entry name" value="Glycosyltransferase_28"/>
</dbReference>
<dbReference type="GO" id="GO:0008194">
    <property type="term" value="F:UDP-glycosyltransferase activity"/>
    <property type="evidence" value="ECO:0007669"/>
    <property type="project" value="InterPro"/>
</dbReference>
<reference evidence="4" key="1">
    <citation type="submission" date="2016-10" db="EMBL/GenBank/DDBJ databases">
        <authorList>
            <person name="Varghese N."/>
            <person name="Submissions S."/>
        </authorList>
    </citation>
    <scope>NUCLEOTIDE SEQUENCE [LARGE SCALE GENOMIC DNA]</scope>
    <source>
        <strain evidence="4">DSM 45079</strain>
    </source>
</reference>
<dbReference type="CDD" id="cd03784">
    <property type="entry name" value="GT1_Gtf-like"/>
    <property type="match status" value="1"/>
</dbReference>
<dbReference type="Proteomes" id="UP000182977">
    <property type="component" value="Chromosome I"/>
</dbReference>
<dbReference type="Gene3D" id="3.40.50.2000">
    <property type="entry name" value="Glycogen Phosphorylase B"/>
    <property type="match status" value="2"/>
</dbReference>
<dbReference type="Pfam" id="PF06722">
    <property type="entry name" value="EryCIII-like_C"/>
    <property type="match status" value="1"/>
</dbReference>
<dbReference type="PANTHER" id="PTHR48050:SF13">
    <property type="entry name" value="STEROL 3-BETA-GLUCOSYLTRANSFERASE UGT80A2"/>
    <property type="match status" value="1"/>
</dbReference>
<sequence length="428" mass="45943">MKVLLFSHGTRGDVQPFAALARALTHAGHEAVLATNAPLAHLAEPYGIRFAPLFDRYDTLSNDPVVRAGYETNFRGLRGKRLAAALFRRYQPMMARVLDDMAAIGDEGADLVVHLPNLPGHEIAERLGVPAALACLQPGWVPTSAFANPLIPLRLPRPLNRASYLTSRLWVHGQLGNTSRWRRDVLDLPRRRGSRNMLRRPDGAATTVLHAFSRHLLPERTDYPSWVHTTGFWFLPAPPQWTPPASLDRFLRAGEPPVYLGFGSVAGTDPVHAGHVVAEAVRLAGMRAVVVTGSGGISAEPLSGGNVFVAEETPFDWLFPQVAAVVHHGGAGTLSAALAAGRPQVICPFMYEQPFNAARMHAAGVATAPLPQSTLTAEKLAAAIERAVDDPALTVRAQELGALIRAENGAATAAELLETLVADGARTH</sequence>
<dbReference type="GO" id="GO:0016758">
    <property type="term" value="F:hexosyltransferase activity"/>
    <property type="evidence" value="ECO:0007669"/>
    <property type="project" value="InterPro"/>
</dbReference>
<evidence type="ECO:0000259" key="1">
    <source>
        <dbReference type="Pfam" id="PF03033"/>
    </source>
</evidence>
<evidence type="ECO:0000259" key="2">
    <source>
        <dbReference type="Pfam" id="PF06722"/>
    </source>
</evidence>
<proteinExistence type="predicted"/>
<dbReference type="FunFam" id="3.40.50.2000:FF:000009">
    <property type="entry name" value="Sterol 3-beta-glucosyltransferase UGT80A2"/>
    <property type="match status" value="1"/>
</dbReference>
<dbReference type="InterPro" id="IPR010610">
    <property type="entry name" value="EryCIII-like_C"/>
</dbReference>
<keyword evidence="3" id="KW-0808">Transferase</keyword>
<dbReference type="GO" id="GO:0005975">
    <property type="term" value="P:carbohydrate metabolic process"/>
    <property type="evidence" value="ECO:0007669"/>
    <property type="project" value="InterPro"/>
</dbReference>
<dbReference type="PANTHER" id="PTHR48050">
    <property type="entry name" value="STEROL 3-BETA-GLUCOSYLTRANSFERASE"/>
    <property type="match status" value="1"/>
</dbReference>
<accession>A0A1H2K3M2</accession>
<feature type="domain" description="Glycosyltransferase family 28 N-terminal" evidence="1">
    <location>
        <begin position="4"/>
        <end position="90"/>
    </location>
</feature>
<gene>
    <name evidence="3" type="ORF">SAMN04488563_3391</name>
</gene>
<dbReference type="InterPro" id="IPR002213">
    <property type="entry name" value="UDP_glucos_trans"/>
</dbReference>
<evidence type="ECO:0000313" key="3">
    <source>
        <dbReference type="EMBL" id="SDU63324.1"/>
    </source>
</evidence>
<keyword evidence="4" id="KW-1185">Reference proteome</keyword>
<feature type="domain" description="Erythromycin biosynthesis protein CIII-like C-terminal" evidence="2">
    <location>
        <begin position="305"/>
        <end position="406"/>
    </location>
</feature>
<dbReference type="OrthoDB" id="3253247at2"/>
<dbReference type="AlphaFoldDB" id="A0A1H2K3M2"/>
<dbReference type="SUPFAM" id="SSF53756">
    <property type="entry name" value="UDP-Glycosyltransferase/glycogen phosphorylase"/>
    <property type="match status" value="1"/>
</dbReference>
<protein>
    <submittedName>
        <fullName evidence="3">Sterol 3beta-glucosyltransferase</fullName>
    </submittedName>
</protein>
<dbReference type="Pfam" id="PF03033">
    <property type="entry name" value="Glyco_transf_28"/>
    <property type="match status" value="1"/>
</dbReference>
<dbReference type="EMBL" id="LT629791">
    <property type="protein sequence ID" value="SDU63324.1"/>
    <property type="molecule type" value="Genomic_DNA"/>
</dbReference>
<dbReference type="STRING" id="419479.SAMN04488563_3391"/>
<organism evidence="3 4">
    <name type="scientific">Jiangella alkaliphila</name>
    <dbReference type="NCBI Taxonomy" id="419479"/>
    <lineage>
        <taxon>Bacteria</taxon>
        <taxon>Bacillati</taxon>
        <taxon>Actinomycetota</taxon>
        <taxon>Actinomycetes</taxon>
        <taxon>Jiangellales</taxon>
        <taxon>Jiangellaceae</taxon>
        <taxon>Jiangella</taxon>
    </lineage>
</organism>
<dbReference type="GO" id="GO:0033072">
    <property type="term" value="P:vancomycin biosynthetic process"/>
    <property type="evidence" value="ECO:0007669"/>
    <property type="project" value="UniProtKB-ARBA"/>
</dbReference>
<evidence type="ECO:0000313" key="4">
    <source>
        <dbReference type="Proteomes" id="UP000182977"/>
    </source>
</evidence>
<dbReference type="RefSeq" id="WP_052762330.1">
    <property type="nucleotide sequence ID" value="NZ_KQ061224.1"/>
</dbReference>